<reference evidence="10 11" key="1">
    <citation type="submission" date="2019-06" db="EMBL/GenBank/DDBJ databases">
        <title>Sulfurimonas gotlandica sp. nov., a chemoautotrophic and psychrotolerant epsilonproteobacterium isolated from a pelagic redoxcline, and an emended description of the genus Sulfurimonas.</title>
        <authorList>
            <person name="Wang S."/>
            <person name="Jiang L."/>
            <person name="Shao Z."/>
        </authorList>
    </citation>
    <scope>NUCLEOTIDE SEQUENCE [LARGE SCALE GENOMIC DNA]</scope>
    <source>
        <strain evidence="10 11">B2</strain>
    </source>
</reference>
<dbReference type="GO" id="GO:0005829">
    <property type="term" value="C:cytosol"/>
    <property type="evidence" value="ECO:0007669"/>
    <property type="project" value="TreeGrafter"/>
</dbReference>
<keyword evidence="11" id="KW-1185">Reference proteome</keyword>
<sequence length="228" mass="26260">MKGLNILIIEDESILALNLSLQLKEAGFHVVDNATNFEDAFSLLKQHSEINLLIMDIHLNDKIDGVDFYKQLNEKIPVIYLTAYTDDQTINKAIETQPLGYLAKPLNERELFALLKLAALKRKPLQTSKENLLTLPNNYIFDREHDILTHNGQRVKINGKKLQLLKLLIEAKGEYIPFEIIEDELYKDNPPSESSLRTLVYRLRSQLGYDFIETQRAYGIRLSMQNSS</sequence>
<keyword evidence="3" id="KW-0805">Transcription regulation</keyword>
<feature type="domain" description="Response regulatory" evidence="8">
    <location>
        <begin position="5"/>
        <end position="119"/>
    </location>
</feature>
<dbReference type="InterPro" id="IPR016032">
    <property type="entry name" value="Sig_transdc_resp-reg_C-effctor"/>
</dbReference>
<dbReference type="Gene3D" id="1.10.10.10">
    <property type="entry name" value="Winged helix-like DNA-binding domain superfamily/Winged helix DNA-binding domain"/>
    <property type="match status" value="1"/>
</dbReference>
<feature type="DNA-binding region" description="OmpR/PhoB-type" evidence="7">
    <location>
        <begin position="130"/>
        <end position="224"/>
    </location>
</feature>
<organism evidence="10 11">
    <name type="scientific">Sulfurimonas marina</name>
    <dbReference type="NCBI Taxonomy" id="2590551"/>
    <lineage>
        <taxon>Bacteria</taxon>
        <taxon>Pseudomonadati</taxon>
        <taxon>Campylobacterota</taxon>
        <taxon>Epsilonproteobacteria</taxon>
        <taxon>Campylobacterales</taxon>
        <taxon>Sulfurimonadaceae</taxon>
        <taxon>Sulfurimonas</taxon>
    </lineage>
</organism>
<keyword evidence="5" id="KW-0804">Transcription</keyword>
<dbReference type="SMART" id="SM00862">
    <property type="entry name" value="Trans_reg_C"/>
    <property type="match status" value="1"/>
</dbReference>
<dbReference type="RefSeq" id="WP_193113046.1">
    <property type="nucleotide sequence ID" value="NZ_CP041165.1"/>
</dbReference>
<dbReference type="InterPro" id="IPR001789">
    <property type="entry name" value="Sig_transdc_resp-reg_receiver"/>
</dbReference>
<dbReference type="PROSITE" id="PS51755">
    <property type="entry name" value="OMPR_PHOB"/>
    <property type="match status" value="1"/>
</dbReference>
<dbReference type="Gene3D" id="3.40.50.2300">
    <property type="match status" value="1"/>
</dbReference>
<dbReference type="PANTHER" id="PTHR48111:SF1">
    <property type="entry name" value="TWO-COMPONENT RESPONSE REGULATOR ORR33"/>
    <property type="match status" value="1"/>
</dbReference>
<dbReference type="PROSITE" id="PS50110">
    <property type="entry name" value="RESPONSE_REGULATORY"/>
    <property type="match status" value="1"/>
</dbReference>
<dbReference type="KEGG" id="smax:FJR03_08245"/>
<dbReference type="GO" id="GO:0032993">
    <property type="term" value="C:protein-DNA complex"/>
    <property type="evidence" value="ECO:0007669"/>
    <property type="project" value="TreeGrafter"/>
</dbReference>
<evidence type="ECO:0000256" key="4">
    <source>
        <dbReference type="ARBA" id="ARBA00023125"/>
    </source>
</evidence>
<protein>
    <submittedName>
        <fullName evidence="10">Response regulator</fullName>
    </submittedName>
</protein>
<gene>
    <name evidence="10" type="ORF">FJR03_08245</name>
</gene>
<evidence type="ECO:0000256" key="6">
    <source>
        <dbReference type="PROSITE-ProRule" id="PRU00169"/>
    </source>
</evidence>
<dbReference type="EMBL" id="CP041165">
    <property type="protein sequence ID" value="QOP41727.1"/>
    <property type="molecule type" value="Genomic_DNA"/>
</dbReference>
<dbReference type="PANTHER" id="PTHR48111">
    <property type="entry name" value="REGULATOR OF RPOS"/>
    <property type="match status" value="1"/>
</dbReference>
<dbReference type="SMART" id="SM00448">
    <property type="entry name" value="REC"/>
    <property type="match status" value="1"/>
</dbReference>
<keyword evidence="2" id="KW-0902">Two-component regulatory system</keyword>
<keyword evidence="4 7" id="KW-0238">DNA-binding</keyword>
<dbReference type="InterPro" id="IPR001867">
    <property type="entry name" value="OmpR/PhoB-type_DNA-bd"/>
</dbReference>
<name>A0A7M1AW93_9BACT</name>
<dbReference type="Proteomes" id="UP000593910">
    <property type="component" value="Chromosome"/>
</dbReference>
<dbReference type="InterPro" id="IPR036388">
    <property type="entry name" value="WH-like_DNA-bd_sf"/>
</dbReference>
<evidence type="ECO:0000313" key="10">
    <source>
        <dbReference type="EMBL" id="QOP41727.1"/>
    </source>
</evidence>
<dbReference type="Pfam" id="PF00072">
    <property type="entry name" value="Response_reg"/>
    <property type="match status" value="1"/>
</dbReference>
<feature type="modified residue" description="4-aspartylphosphate" evidence="6">
    <location>
        <position position="56"/>
    </location>
</feature>
<evidence type="ECO:0000256" key="5">
    <source>
        <dbReference type="ARBA" id="ARBA00023163"/>
    </source>
</evidence>
<proteinExistence type="predicted"/>
<accession>A0A7M1AW93</accession>
<evidence type="ECO:0000256" key="7">
    <source>
        <dbReference type="PROSITE-ProRule" id="PRU01091"/>
    </source>
</evidence>
<evidence type="ECO:0000313" key="11">
    <source>
        <dbReference type="Proteomes" id="UP000593910"/>
    </source>
</evidence>
<dbReference type="GO" id="GO:0000976">
    <property type="term" value="F:transcription cis-regulatory region binding"/>
    <property type="evidence" value="ECO:0007669"/>
    <property type="project" value="TreeGrafter"/>
</dbReference>
<dbReference type="GO" id="GO:0000156">
    <property type="term" value="F:phosphorelay response regulator activity"/>
    <property type="evidence" value="ECO:0007669"/>
    <property type="project" value="TreeGrafter"/>
</dbReference>
<evidence type="ECO:0000256" key="2">
    <source>
        <dbReference type="ARBA" id="ARBA00023012"/>
    </source>
</evidence>
<evidence type="ECO:0000256" key="3">
    <source>
        <dbReference type="ARBA" id="ARBA00023015"/>
    </source>
</evidence>
<dbReference type="Pfam" id="PF00486">
    <property type="entry name" value="Trans_reg_C"/>
    <property type="match status" value="1"/>
</dbReference>
<keyword evidence="1 6" id="KW-0597">Phosphoprotein</keyword>
<evidence type="ECO:0000259" key="8">
    <source>
        <dbReference type="PROSITE" id="PS50110"/>
    </source>
</evidence>
<dbReference type="InterPro" id="IPR039420">
    <property type="entry name" value="WalR-like"/>
</dbReference>
<feature type="domain" description="OmpR/PhoB-type" evidence="9">
    <location>
        <begin position="130"/>
        <end position="224"/>
    </location>
</feature>
<dbReference type="InterPro" id="IPR011006">
    <property type="entry name" value="CheY-like_superfamily"/>
</dbReference>
<evidence type="ECO:0000259" key="9">
    <source>
        <dbReference type="PROSITE" id="PS51755"/>
    </source>
</evidence>
<evidence type="ECO:0000256" key="1">
    <source>
        <dbReference type="ARBA" id="ARBA00022553"/>
    </source>
</evidence>
<dbReference type="SUPFAM" id="SSF52172">
    <property type="entry name" value="CheY-like"/>
    <property type="match status" value="1"/>
</dbReference>
<dbReference type="SUPFAM" id="SSF46894">
    <property type="entry name" value="C-terminal effector domain of the bipartite response regulators"/>
    <property type="match status" value="1"/>
</dbReference>
<dbReference type="GO" id="GO:0006355">
    <property type="term" value="P:regulation of DNA-templated transcription"/>
    <property type="evidence" value="ECO:0007669"/>
    <property type="project" value="InterPro"/>
</dbReference>
<dbReference type="AlphaFoldDB" id="A0A7M1AW93"/>